<dbReference type="eggNOG" id="COG3271">
    <property type="taxonomic scope" value="Bacteria"/>
</dbReference>
<accession>H5XP08</accession>
<dbReference type="Gene3D" id="3.90.70.10">
    <property type="entry name" value="Cysteine proteinases"/>
    <property type="match status" value="1"/>
</dbReference>
<organism evidence="2 3">
    <name type="scientific">Saccharomonospora cyanea NA-134</name>
    <dbReference type="NCBI Taxonomy" id="882082"/>
    <lineage>
        <taxon>Bacteria</taxon>
        <taxon>Bacillati</taxon>
        <taxon>Actinomycetota</taxon>
        <taxon>Actinomycetes</taxon>
        <taxon>Pseudonocardiales</taxon>
        <taxon>Pseudonocardiaceae</taxon>
        <taxon>Saccharomonospora</taxon>
    </lineage>
</organism>
<feature type="domain" description="Peptidase C39-like" evidence="1">
    <location>
        <begin position="195"/>
        <end position="346"/>
    </location>
</feature>
<proteinExistence type="predicted"/>
<keyword evidence="3" id="KW-1185">Reference proteome</keyword>
<gene>
    <name evidence="2" type="ORF">SaccyDRAFT_4447</name>
</gene>
<evidence type="ECO:0000259" key="1">
    <source>
        <dbReference type="Pfam" id="PF13529"/>
    </source>
</evidence>
<dbReference type="Pfam" id="PF13529">
    <property type="entry name" value="Peptidase_C39_2"/>
    <property type="match status" value="1"/>
</dbReference>
<dbReference type="AlphaFoldDB" id="H5XP08"/>
<dbReference type="EMBL" id="CM001440">
    <property type="protein sequence ID" value="EHR63257.1"/>
    <property type="molecule type" value="Genomic_DNA"/>
</dbReference>
<reference evidence="2 3" key="1">
    <citation type="submission" date="2011-11" db="EMBL/GenBank/DDBJ databases">
        <title>The Noncontiguous Finished sequence of Saccharomonospora cyanea NA-134.</title>
        <authorList>
            <consortium name="US DOE Joint Genome Institute"/>
            <person name="Lucas S."/>
            <person name="Han J."/>
            <person name="Lapidus A."/>
            <person name="Cheng J.-F."/>
            <person name="Goodwin L."/>
            <person name="Pitluck S."/>
            <person name="Peters L."/>
            <person name="Ovchinnikova G."/>
            <person name="Lu M."/>
            <person name="Detter J.C."/>
            <person name="Han C."/>
            <person name="Tapia R."/>
            <person name="Land M."/>
            <person name="Hauser L."/>
            <person name="Kyrpides N."/>
            <person name="Ivanova N."/>
            <person name="Pagani I."/>
            <person name="Brambilla E.-M."/>
            <person name="Klenk H.-P."/>
            <person name="Woyke T."/>
        </authorList>
    </citation>
    <scope>NUCLEOTIDE SEQUENCE [LARGE SCALE GENOMIC DNA]</scope>
    <source>
        <strain evidence="2 3">NA-134</strain>
    </source>
</reference>
<name>H5XP08_9PSEU</name>
<dbReference type="HOGENOM" id="CLU_054370_0_0_11"/>
<protein>
    <recommendedName>
        <fullName evidence="1">Peptidase C39-like domain-containing protein</fullName>
    </recommendedName>
</protein>
<dbReference type="Proteomes" id="UP000002791">
    <property type="component" value="Chromosome"/>
</dbReference>
<dbReference type="STRING" id="882082.SaccyDRAFT_4447"/>
<evidence type="ECO:0000313" key="2">
    <source>
        <dbReference type="EMBL" id="EHR63257.1"/>
    </source>
</evidence>
<sequence length="398" mass="42567">MRDAGDGPPGRMVSAVDIDYHEWSGEAAFRDGESSGIEVGTGLRIGSAAGVQDGGEYAWWTSPEHELPFAADDVVVSWNATAPPGTWLTVEAQARTESGRHTPWYSLGRWSFDETDVRRTSVAGQHDESARVEVDRLVAADGVRLRSHRVRVTLCRAAGTDATPTLTAVGAVASAVDDRTEVPTSPPGPGVGIELPVPRYAQYVHRGHFPEYGGGGDGWCSPASTEMVVEYWGAGPTEAELAWIPRGHPDRSVVHAARHTFDHAYGGTGNWPFNVAYASQYGLRGRVTRLASLHDVEHHIAHGVPVIASVSFTAGELTGADYTTEGHLLVVVGFTGTGDVIAHDPAAESADAVRRVYPRGEFETVWQRSRRHNVDGDLVDTPAGVVYLIAPAGKVLPA</sequence>
<evidence type="ECO:0000313" key="3">
    <source>
        <dbReference type="Proteomes" id="UP000002791"/>
    </source>
</evidence>
<dbReference type="InterPro" id="IPR039564">
    <property type="entry name" value="Peptidase_C39-like"/>
</dbReference>